<dbReference type="AlphaFoldDB" id="A0A174YUA0"/>
<dbReference type="RefSeq" id="WP_055216179.1">
    <property type="nucleotide sequence ID" value="NZ_CZBU01000005.1"/>
</dbReference>
<accession>A0A174YUA0</accession>
<reference evidence="1 2" key="1">
    <citation type="submission" date="2015-09" db="EMBL/GenBank/DDBJ databases">
        <authorList>
            <consortium name="Pathogen Informatics"/>
        </authorList>
    </citation>
    <scope>NUCLEOTIDE SEQUENCE [LARGE SCALE GENOMIC DNA]</scope>
    <source>
        <strain evidence="1 2">2789STDY5834875</strain>
    </source>
</reference>
<sequence length="869" mass="99564">MANVDIETVVQDLNRRFAKPLPEFYNRRIIFWYDEDKEFEDKVDDVVLSNATLVKLTGTNNFAVKKLLCHDDKSGNYVVYSPISYAEPDDNWLIGMEQYSEEYRSDLNSIWMSEMGLPASAAIRKLIKEYRKFFNSKERRGKVAQLNNDMTSAKEVVLASMAVICGIKDIQPNSIMKAVIGAGIDNDTNEKYQSLVNYNMDSLFWDMVAQGTGYRDGEEATLGKLVAHIFMTAATRTMGMEHFVGLDSFISIPHQSYCYDFLSDWLHSDDQGKIYDIARYVEEELNLYKRFKKIDISYLAETECFPCINECILTEIMTEIGDHIFRVEVIEAMVEKRRTMVWYDRVANHYDGILQAANMQVFFQEHSNGFHTVEAKQVWKEYTEEYYKMDTYYRLYHGAFAKSLTISYPLLDDLYKHVTEVVEGLYKNWFLGQLGNNWSDACADNLEKYGYIMDIPKQRDFYRTKIASANNKVVVIISDAFRYEVAASLAEQLRRENRANVELGNCQAIFPTVTKYGMAALLPNSELTTENKNGIISVYADGKPTDANYRDGILKKADPDSLAVQYKALLMKKTTEISEMGKNKNVIYIYHNRVDDMGHTDETQIFPACDDAIAELKNAVNMSVNYFNATKIYITADHGFLYTYSPLSEDDKLDKTTVSSEDVEVDRRYLITTKGAKPDYLLPVKFFDENAGYDAFAPRESIRIKKSGSGLNFVHGGISLQEMVVPVVNYTPVSTKSKAYKRNAGKYDTKPVELNLLSANRKIVNMSFILNFYQKDAVSDNRSQANYLLYFTDSNGVQISDTQKIIADKVSTDGQDRTFRCSFNLKSQAYSKTESYYLNIVEESNEVPPQKEEFHIDIAFAVDSFDFFS</sequence>
<dbReference type="SUPFAM" id="SSF53649">
    <property type="entry name" value="Alkaline phosphatase-like"/>
    <property type="match status" value="1"/>
</dbReference>
<dbReference type="EMBL" id="CZBU01000005">
    <property type="protein sequence ID" value="CUQ78714.1"/>
    <property type="molecule type" value="Genomic_DNA"/>
</dbReference>
<dbReference type="Pfam" id="PF08665">
    <property type="entry name" value="PglZ"/>
    <property type="match status" value="1"/>
</dbReference>
<dbReference type="OrthoDB" id="9769734at2"/>
<dbReference type="InterPro" id="IPR014060">
    <property type="entry name" value="PglZ"/>
</dbReference>
<evidence type="ECO:0000313" key="2">
    <source>
        <dbReference type="Proteomes" id="UP000095621"/>
    </source>
</evidence>
<dbReference type="Proteomes" id="UP000095621">
    <property type="component" value="Unassembled WGS sequence"/>
</dbReference>
<evidence type="ECO:0000313" key="1">
    <source>
        <dbReference type="EMBL" id="CUQ78714.1"/>
    </source>
</evidence>
<organism evidence="1 2">
    <name type="scientific">Lachnospira eligens</name>
    <dbReference type="NCBI Taxonomy" id="39485"/>
    <lineage>
        <taxon>Bacteria</taxon>
        <taxon>Bacillati</taxon>
        <taxon>Bacillota</taxon>
        <taxon>Clostridia</taxon>
        <taxon>Lachnospirales</taxon>
        <taxon>Lachnospiraceae</taxon>
        <taxon>Lachnospira</taxon>
    </lineage>
</organism>
<gene>
    <name evidence="1" type="ORF">ERS852490_02363</name>
</gene>
<protein>
    <submittedName>
        <fullName evidence="1">PglZ domain</fullName>
    </submittedName>
</protein>
<name>A0A174YUA0_9FIRM</name>
<dbReference type="InterPro" id="IPR017850">
    <property type="entry name" value="Alkaline_phosphatase_core_sf"/>
</dbReference>
<dbReference type="NCBIfam" id="TIGR02687">
    <property type="entry name" value="BREX-1 system phosphatase PglZ type A"/>
    <property type="match status" value="1"/>
</dbReference>
<proteinExistence type="predicted"/>
<dbReference type="Gene3D" id="3.40.720.10">
    <property type="entry name" value="Alkaline Phosphatase, subunit A"/>
    <property type="match status" value="1"/>
</dbReference>